<dbReference type="Proteomes" id="UP001054837">
    <property type="component" value="Unassembled WGS sequence"/>
</dbReference>
<organism evidence="1 2">
    <name type="scientific">Caerostris darwini</name>
    <dbReference type="NCBI Taxonomy" id="1538125"/>
    <lineage>
        <taxon>Eukaryota</taxon>
        <taxon>Metazoa</taxon>
        <taxon>Ecdysozoa</taxon>
        <taxon>Arthropoda</taxon>
        <taxon>Chelicerata</taxon>
        <taxon>Arachnida</taxon>
        <taxon>Araneae</taxon>
        <taxon>Araneomorphae</taxon>
        <taxon>Entelegynae</taxon>
        <taxon>Araneoidea</taxon>
        <taxon>Araneidae</taxon>
        <taxon>Caerostris</taxon>
    </lineage>
</organism>
<dbReference type="AlphaFoldDB" id="A0AAV4TFR7"/>
<reference evidence="1 2" key="1">
    <citation type="submission" date="2021-06" db="EMBL/GenBank/DDBJ databases">
        <title>Caerostris darwini draft genome.</title>
        <authorList>
            <person name="Kono N."/>
            <person name="Arakawa K."/>
        </authorList>
    </citation>
    <scope>NUCLEOTIDE SEQUENCE [LARGE SCALE GENOMIC DNA]</scope>
</reference>
<name>A0AAV4TFR7_9ARAC</name>
<dbReference type="EMBL" id="BPLQ01009490">
    <property type="protein sequence ID" value="GIY44271.1"/>
    <property type="molecule type" value="Genomic_DNA"/>
</dbReference>
<comment type="caution">
    <text evidence="1">The sequence shown here is derived from an EMBL/GenBank/DDBJ whole genome shotgun (WGS) entry which is preliminary data.</text>
</comment>
<proteinExistence type="predicted"/>
<protein>
    <submittedName>
        <fullName evidence="1">Uncharacterized protein</fullName>
    </submittedName>
</protein>
<sequence length="91" mass="10237">MHLSKTINIAKLIKSSDLFHAMFRYKTVRPALRHTASSDRRHDSNPGLISLYLSSFYWYGSLSYISSLVLRQTSGGSIEQTGTGSREQTNP</sequence>
<accession>A0AAV4TFR7</accession>
<gene>
    <name evidence="1" type="ORF">CDAR_226731</name>
</gene>
<evidence type="ECO:0000313" key="2">
    <source>
        <dbReference type="Proteomes" id="UP001054837"/>
    </source>
</evidence>
<evidence type="ECO:0000313" key="1">
    <source>
        <dbReference type="EMBL" id="GIY44271.1"/>
    </source>
</evidence>
<keyword evidence="2" id="KW-1185">Reference proteome</keyword>